<dbReference type="AlphaFoldDB" id="A0A238KSG4"/>
<feature type="domain" description="N-acetyltransferase" evidence="1">
    <location>
        <begin position="15"/>
        <end position="172"/>
    </location>
</feature>
<dbReference type="EMBL" id="FXYE01000002">
    <property type="protein sequence ID" value="SMX45600.1"/>
    <property type="molecule type" value="Genomic_DNA"/>
</dbReference>
<protein>
    <recommendedName>
        <fullName evidence="1">N-acetyltransferase domain-containing protein</fullName>
    </recommendedName>
</protein>
<sequence>MTLSLNFPVLETERLTLRGPEAADFEPFASFYEDARSGGFGGPLSRDKAWRSFATNIGHWALHGYGLWTVVDTASGQPCGVCGLWNPEGWPEPEIAWAIYEAFEGKGIAYEAALRVREHAYTTLGWTTVTSNIIPGNARSVALAERMGATFERAYENPAMGTDHLYRHPSAKEVRA</sequence>
<dbReference type="PANTHER" id="PTHR43792:SF1">
    <property type="entry name" value="N-ACETYLTRANSFERASE DOMAIN-CONTAINING PROTEIN"/>
    <property type="match status" value="1"/>
</dbReference>
<evidence type="ECO:0000313" key="2">
    <source>
        <dbReference type="EMBL" id="SMX45600.1"/>
    </source>
</evidence>
<dbReference type="InterPro" id="IPR051531">
    <property type="entry name" value="N-acetyltransferase"/>
</dbReference>
<dbReference type="PANTHER" id="PTHR43792">
    <property type="entry name" value="GNAT FAMILY, PUTATIVE (AFU_ORTHOLOGUE AFUA_3G00765)-RELATED-RELATED"/>
    <property type="match status" value="1"/>
</dbReference>
<dbReference type="Gene3D" id="3.40.630.30">
    <property type="match status" value="1"/>
</dbReference>
<dbReference type="RefSeq" id="WP_235823876.1">
    <property type="nucleotide sequence ID" value="NZ_FXYE01000002.1"/>
</dbReference>
<proteinExistence type="predicted"/>
<keyword evidence="3" id="KW-1185">Reference proteome</keyword>
<evidence type="ECO:0000313" key="3">
    <source>
        <dbReference type="Proteomes" id="UP000202922"/>
    </source>
</evidence>
<gene>
    <name evidence="2" type="ORF">COL8621_02843</name>
</gene>
<dbReference type="InterPro" id="IPR016181">
    <property type="entry name" value="Acyl_CoA_acyltransferase"/>
</dbReference>
<name>A0A238KSG4_9RHOB</name>
<reference evidence="3" key="1">
    <citation type="submission" date="2017-05" db="EMBL/GenBank/DDBJ databases">
        <authorList>
            <person name="Rodrigo-Torres L."/>
            <person name="Arahal R. D."/>
            <person name="Lucena T."/>
        </authorList>
    </citation>
    <scope>NUCLEOTIDE SEQUENCE [LARGE SCALE GENOMIC DNA]</scope>
    <source>
        <strain evidence="3">CECT 8621</strain>
    </source>
</reference>
<dbReference type="PROSITE" id="PS51186">
    <property type="entry name" value="GNAT"/>
    <property type="match status" value="1"/>
</dbReference>
<dbReference type="Proteomes" id="UP000202922">
    <property type="component" value="Unassembled WGS sequence"/>
</dbReference>
<organism evidence="2 3">
    <name type="scientific">Actibacterium lipolyticum</name>
    <dbReference type="NCBI Taxonomy" id="1524263"/>
    <lineage>
        <taxon>Bacteria</taxon>
        <taxon>Pseudomonadati</taxon>
        <taxon>Pseudomonadota</taxon>
        <taxon>Alphaproteobacteria</taxon>
        <taxon>Rhodobacterales</taxon>
        <taxon>Roseobacteraceae</taxon>
        <taxon>Actibacterium</taxon>
    </lineage>
</organism>
<dbReference type="GO" id="GO:0016747">
    <property type="term" value="F:acyltransferase activity, transferring groups other than amino-acyl groups"/>
    <property type="evidence" value="ECO:0007669"/>
    <property type="project" value="InterPro"/>
</dbReference>
<dbReference type="SUPFAM" id="SSF55729">
    <property type="entry name" value="Acyl-CoA N-acyltransferases (Nat)"/>
    <property type="match status" value="1"/>
</dbReference>
<evidence type="ECO:0000259" key="1">
    <source>
        <dbReference type="PROSITE" id="PS51186"/>
    </source>
</evidence>
<accession>A0A238KSG4</accession>
<dbReference type="Pfam" id="PF13302">
    <property type="entry name" value="Acetyltransf_3"/>
    <property type="match status" value="1"/>
</dbReference>
<dbReference type="InterPro" id="IPR000182">
    <property type="entry name" value="GNAT_dom"/>
</dbReference>